<reference evidence="6" key="1">
    <citation type="submission" date="2023-01" db="EMBL/GenBank/DDBJ databases">
        <title>Exophiala dermititidis isolated from Cystic Fibrosis Patient.</title>
        <authorList>
            <person name="Kurbessoian T."/>
            <person name="Crocker A."/>
            <person name="Murante D."/>
            <person name="Hogan D.A."/>
            <person name="Stajich J.E."/>
        </authorList>
    </citation>
    <scope>NUCLEOTIDE SEQUENCE</scope>
    <source>
        <strain evidence="6">Ex8</strain>
    </source>
</reference>
<feature type="compositionally biased region" description="Low complexity" evidence="4">
    <location>
        <begin position="266"/>
        <end position="282"/>
    </location>
</feature>
<feature type="region of interest" description="Disordered" evidence="4">
    <location>
        <begin position="253"/>
        <end position="282"/>
    </location>
</feature>
<protein>
    <recommendedName>
        <fullName evidence="3">Carboxylic ester hydrolase</fullName>
        <ecNumber evidence="3">3.1.1.-</ecNumber>
    </recommendedName>
</protein>
<accession>A0AAN6ITA8</accession>
<dbReference type="Gene3D" id="3.40.50.1820">
    <property type="entry name" value="alpha/beta hydrolase"/>
    <property type="match status" value="1"/>
</dbReference>
<dbReference type="InterPro" id="IPR029058">
    <property type="entry name" value="AB_hydrolase_fold"/>
</dbReference>
<dbReference type="AlphaFoldDB" id="A0AAN6ITA8"/>
<evidence type="ECO:0000313" key="7">
    <source>
        <dbReference type="Proteomes" id="UP001161757"/>
    </source>
</evidence>
<evidence type="ECO:0000313" key="6">
    <source>
        <dbReference type="EMBL" id="KAJ8990614.1"/>
    </source>
</evidence>
<evidence type="ECO:0000256" key="2">
    <source>
        <dbReference type="ARBA" id="ARBA00022801"/>
    </source>
</evidence>
<dbReference type="InterPro" id="IPR019826">
    <property type="entry name" value="Carboxylesterase_B_AS"/>
</dbReference>
<dbReference type="PROSITE" id="PS00941">
    <property type="entry name" value="CARBOXYLESTERASE_B_2"/>
    <property type="match status" value="1"/>
</dbReference>
<dbReference type="InterPro" id="IPR002018">
    <property type="entry name" value="CarbesteraseB"/>
</dbReference>
<sequence>MKPTQSTSHPYILHTPRGSLRGVEHRDASTKTPILYRFTKVPYALPPVGPLRWRRPQSLPADFTFNTTNDEPGNYTEFGPVCPQPHYAHDLAYVDPPPPGAAQPIENAQDEDCLYLNIWVPADGCPGSELKPATGWPVQFFIHGGWLQIGNAMQSHDHDPFDLLANTAPRIVVSPTYRLNVFGFLAGEDLASLHEDPAPSNYGFWDQRRALEWTAEHIGLFGGDPNNITVGGLSAGANSSFFQLNYDSQLGQSQSGQQSAVAHDGAPTAPAPASASATTTTSSTSFSNRRLIRRIFLWSNAVAIQPNASTSPILTAQFNELCSVLGIDISSSSTPAQKMAALRAIPASDLVAALSKLKMHTFRASTDGEFIRPTFLSSLHSGAFATRLSRNNTSVLLGEVSDEKELYKLVNPPRNHAELLTQLANYYPPAVVEALLPLYKLPSTNDGDEAGSAWAEVFSQMVADAQVHASQRGLVHVLVNPDEKKSGVLPLPLSKVHRYRIAWRAQALDNWLKPEVKVCHSADIPIWWASGWRYDFSEQDKTVIKKFLEPFAQFLYGEDRVSWPCSAENRLRLLDQDGTIHEDVEDELWERGLEIWNAVWKAQKPIVASE</sequence>
<feature type="domain" description="Carboxylesterase type B" evidence="5">
    <location>
        <begin position="12"/>
        <end position="271"/>
    </location>
</feature>
<dbReference type="GO" id="GO:0016787">
    <property type="term" value="F:hydrolase activity"/>
    <property type="evidence" value="ECO:0007669"/>
    <property type="project" value="UniProtKB-KW"/>
</dbReference>
<proteinExistence type="inferred from homology"/>
<dbReference type="InterPro" id="IPR019819">
    <property type="entry name" value="Carboxylesterase_B_CS"/>
</dbReference>
<dbReference type="PROSITE" id="PS00122">
    <property type="entry name" value="CARBOXYLESTERASE_B_1"/>
    <property type="match status" value="1"/>
</dbReference>
<gene>
    <name evidence="6" type="ORF">HRR80_005390</name>
</gene>
<dbReference type="PANTHER" id="PTHR43142:SF8">
    <property type="entry name" value="CARBOXYLIC ESTER HYDROLASE"/>
    <property type="match status" value="1"/>
</dbReference>
<name>A0AAN6ITA8_EXODE</name>
<dbReference type="Proteomes" id="UP001161757">
    <property type="component" value="Unassembled WGS sequence"/>
</dbReference>
<dbReference type="PANTHER" id="PTHR43142">
    <property type="entry name" value="CARBOXYLIC ESTER HYDROLASE"/>
    <property type="match status" value="1"/>
</dbReference>
<evidence type="ECO:0000256" key="3">
    <source>
        <dbReference type="RuleBase" id="RU361235"/>
    </source>
</evidence>
<evidence type="ECO:0000256" key="1">
    <source>
        <dbReference type="ARBA" id="ARBA00005964"/>
    </source>
</evidence>
<dbReference type="EC" id="3.1.1.-" evidence="3"/>
<keyword evidence="2 3" id="KW-0378">Hydrolase</keyword>
<comment type="caution">
    <text evidence="6">The sequence shown here is derived from an EMBL/GenBank/DDBJ whole genome shotgun (WGS) entry which is preliminary data.</text>
</comment>
<organism evidence="6 7">
    <name type="scientific">Exophiala dermatitidis</name>
    <name type="common">Black yeast-like fungus</name>
    <name type="synonym">Wangiella dermatitidis</name>
    <dbReference type="NCBI Taxonomy" id="5970"/>
    <lineage>
        <taxon>Eukaryota</taxon>
        <taxon>Fungi</taxon>
        <taxon>Dikarya</taxon>
        <taxon>Ascomycota</taxon>
        <taxon>Pezizomycotina</taxon>
        <taxon>Eurotiomycetes</taxon>
        <taxon>Chaetothyriomycetidae</taxon>
        <taxon>Chaetothyriales</taxon>
        <taxon>Herpotrichiellaceae</taxon>
        <taxon>Exophiala</taxon>
    </lineage>
</organism>
<comment type="similarity">
    <text evidence="1 3">Belongs to the type-B carboxylesterase/lipase family.</text>
</comment>
<evidence type="ECO:0000259" key="5">
    <source>
        <dbReference type="Pfam" id="PF00135"/>
    </source>
</evidence>
<dbReference type="SUPFAM" id="SSF53474">
    <property type="entry name" value="alpha/beta-Hydrolases"/>
    <property type="match status" value="1"/>
</dbReference>
<evidence type="ECO:0000256" key="4">
    <source>
        <dbReference type="SAM" id="MobiDB-lite"/>
    </source>
</evidence>
<dbReference type="Pfam" id="PF00135">
    <property type="entry name" value="COesterase"/>
    <property type="match status" value="1"/>
</dbReference>
<dbReference type="EMBL" id="JAJGCB010000010">
    <property type="protein sequence ID" value="KAJ8990614.1"/>
    <property type="molecule type" value="Genomic_DNA"/>
</dbReference>